<proteinExistence type="predicted"/>
<name>A0A4Z1E7M5_9HELO</name>
<sequence length="169" mass="19966">MGDRGYYQNHYLQRAREQARYDLPTFYRLSPITPPPGLFTEIEKAAEGTKTARENYFHCINIHCINKAEEDLMRYLKSRCVLPVPMGRLEGFWEAAERSRKEAREAREDYCRLCKNGEKMREKLQKDMLGFLVKELNSLTEVVGRLQDESMVRRIREEHTGQHVGLVRR</sequence>
<dbReference type="Proteomes" id="UP000297777">
    <property type="component" value="Unassembled WGS sequence"/>
</dbReference>
<reference evidence="1 2" key="1">
    <citation type="submission" date="2017-12" db="EMBL/GenBank/DDBJ databases">
        <title>Comparative genomics of Botrytis spp.</title>
        <authorList>
            <person name="Valero-Jimenez C.A."/>
            <person name="Tapia P."/>
            <person name="Veloso J."/>
            <person name="Silva-Moreno E."/>
            <person name="Staats M."/>
            <person name="Valdes J.H."/>
            <person name="Van Kan J.A.L."/>
        </authorList>
    </citation>
    <scope>NUCLEOTIDE SEQUENCE [LARGE SCALE GENOMIC DNA]</scope>
    <source>
        <strain evidence="1 2">Bt9001</strain>
    </source>
</reference>
<protein>
    <submittedName>
        <fullName evidence="1">Uncharacterized protein</fullName>
    </submittedName>
</protein>
<keyword evidence="2" id="KW-1185">Reference proteome</keyword>
<dbReference type="AlphaFoldDB" id="A0A4Z1E7M5"/>
<comment type="caution">
    <text evidence="1">The sequence shown here is derived from an EMBL/GenBank/DDBJ whole genome shotgun (WGS) entry which is preliminary data.</text>
</comment>
<evidence type="ECO:0000313" key="2">
    <source>
        <dbReference type="Proteomes" id="UP000297777"/>
    </source>
</evidence>
<dbReference type="EMBL" id="PQXH01000228">
    <property type="protein sequence ID" value="TGO08056.1"/>
    <property type="molecule type" value="Genomic_DNA"/>
</dbReference>
<gene>
    <name evidence="1" type="ORF">BTUL_0228g00070</name>
</gene>
<dbReference type="OrthoDB" id="3526940at2759"/>
<accession>A0A4Z1E7M5</accession>
<evidence type="ECO:0000313" key="1">
    <source>
        <dbReference type="EMBL" id="TGO08056.1"/>
    </source>
</evidence>
<organism evidence="1 2">
    <name type="scientific">Botrytis tulipae</name>
    <dbReference type="NCBI Taxonomy" id="87230"/>
    <lineage>
        <taxon>Eukaryota</taxon>
        <taxon>Fungi</taxon>
        <taxon>Dikarya</taxon>
        <taxon>Ascomycota</taxon>
        <taxon>Pezizomycotina</taxon>
        <taxon>Leotiomycetes</taxon>
        <taxon>Helotiales</taxon>
        <taxon>Sclerotiniaceae</taxon>
        <taxon>Botrytis</taxon>
    </lineage>
</organism>